<dbReference type="EMBL" id="OV725081">
    <property type="protein sequence ID" value="CAH1401660.1"/>
    <property type="molecule type" value="Genomic_DNA"/>
</dbReference>
<dbReference type="GO" id="GO:0004386">
    <property type="term" value="F:helicase activity"/>
    <property type="evidence" value="ECO:0007669"/>
    <property type="project" value="UniProtKB-KW"/>
</dbReference>
<comment type="subcellular location">
    <subcellularLocation>
        <location evidence="1">Nucleus</location>
    </subcellularLocation>
</comment>
<dbReference type="GO" id="GO:0003690">
    <property type="term" value="F:double-stranded DNA binding"/>
    <property type="evidence" value="ECO:0007669"/>
    <property type="project" value="TreeGrafter"/>
</dbReference>
<protein>
    <recommendedName>
        <fullName evidence="12">VWFA domain-containing protein</fullName>
    </recommendedName>
</protein>
<keyword evidence="8" id="KW-0233">DNA recombination</keyword>
<dbReference type="Proteomes" id="UP001152798">
    <property type="component" value="Chromosome 5"/>
</dbReference>
<dbReference type="GO" id="GO:0003684">
    <property type="term" value="F:damaged DNA binding"/>
    <property type="evidence" value="ECO:0007669"/>
    <property type="project" value="InterPro"/>
</dbReference>
<dbReference type="Gene3D" id="2.40.290.10">
    <property type="match status" value="1"/>
</dbReference>
<dbReference type="PANTHER" id="PTHR12604:SF2">
    <property type="entry name" value="X-RAY REPAIR CROSS-COMPLEMENTING PROTEIN 6"/>
    <property type="match status" value="1"/>
</dbReference>
<dbReference type="InterPro" id="IPR036465">
    <property type="entry name" value="vWFA_dom_sf"/>
</dbReference>
<evidence type="ECO:0000256" key="3">
    <source>
        <dbReference type="ARBA" id="ARBA00022763"/>
    </source>
</evidence>
<dbReference type="Pfam" id="PF02735">
    <property type="entry name" value="Ku"/>
    <property type="match status" value="1"/>
</dbReference>
<dbReference type="GO" id="GO:0016787">
    <property type="term" value="F:hydrolase activity"/>
    <property type="evidence" value="ECO:0007669"/>
    <property type="project" value="UniProtKB-KW"/>
</dbReference>
<evidence type="ECO:0000256" key="1">
    <source>
        <dbReference type="ARBA" id="ARBA00004123"/>
    </source>
</evidence>
<keyword evidence="6" id="KW-0067">ATP-binding</keyword>
<dbReference type="InterPro" id="IPR006165">
    <property type="entry name" value="Ku70"/>
</dbReference>
<keyword evidence="7" id="KW-0238">DNA-binding</keyword>
<dbReference type="GO" id="GO:0005524">
    <property type="term" value="F:ATP binding"/>
    <property type="evidence" value="ECO:0007669"/>
    <property type="project" value="UniProtKB-KW"/>
</dbReference>
<dbReference type="PROSITE" id="PS50234">
    <property type="entry name" value="VWFA"/>
    <property type="match status" value="1"/>
</dbReference>
<dbReference type="InterPro" id="IPR005161">
    <property type="entry name" value="Ku_N"/>
</dbReference>
<evidence type="ECO:0000256" key="10">
    <source>
        <dbReference type="ARBA" id="ARBA00023242"/>
    </source>
</evidence>
<gene>
    <name evidence="13" type="ORF">NEZAVI_LOCUS10634</name>
</gene>
<evidence type="ECO:0000313" key="13">
    <source>
        <dbReference type="EMBL" id="CAH1401660.1"/>
    </source>
</evidence>
<dbReference type="InterPro" id="IPR006164">
    <property type="entry name" value="DNA_bd_Ku70/Ku80"/>
</dbReference>
<reference evidence="13" key="1">
    <citation type="submission" date="2022-01" db="EMBL/GenBank/DDBJ databases">
        <authorList>
            <person name="King R."/>
        </authorList>
    </citation>
    <scope>NUCLEOTIDE SEQUENCE</scope>
</reference>
<feature type="region of interest" description="Disordered" evidence="11">
    <location>
        <begin position="270"/>
        <end position="327"/>
    </location>
</feature>
<evidence type="ECO:0000256" key="9">
    <source>
        <dbReference type="ARBA" id="ARBA00023204"/>
    </source>
</evidence>
<dbReference type="PANTHER" id="PTHR12604">
    <property type="entry name" value="KU AUTOANTIGEN DNA HELICASE"/>
    <property type="match status" value="1"/>
</dbReference>
<keyword evidence="9" id="KW-0234">DNA repair</keyword>
<evidence type="ECO:0000256" key="4">
    <source>
        <dbReference type="ARBA" id="ARBA00022801"/>
    </source>
</evidence>
<dbReference type="Gene3D" id="1.10.1600.10">
    <property type="match status" value="1"/>
</dbReference>
<evidence type="ECO:0000313" key="14">
    <source>
        <dbReference type="Proteomes" id="UP001152798"/>
    </source>
</evidence>
<dbReference type="SMART" id="SM00559">
    <property type="entry name" value="Ku78"/>
    <property type="match status" value="1"/>
</dbReference>
<dbReference type="GO" id="GO:0000723">
    <property type="term" value="P:telomere maintenance"/>
    <property type="evidence" value="ECO:0007669"/>
    <property type="project" value="InterPro"/>
</dbReference>
<evidence type="ECO:0000256" key="11">
    <source>
        <dbReference type="SAM" id="MobiDB-lite"/>
    </source>
</evidence>
<dbReference type="Gene3D" id="3.40.50.410">
    <property type="entry name" value="von Willebrand factor, type A domain"/>
    <property type="match status" value="1"/>
</dbReference>
<dbReference type="SUPFAM" id="SSF53300">
    <property type="entry name" value="vWA-like"/>
    <property type="match status" value="1"/>
</dbReference>
<dbReference type="GO" id="GO:0043564">
    <property type="term" value="C:Ku70:Ku80 complex"/>
    <property type="evidence" value="ECO:0007669"/>
    <property type="project" value="InterPro"/>
</dbReference>
<dbReference type="Pfam" id="PF03731">
    <property type="entry name" value="Ku_N"/>
    <property type="match status" value="1"/>
</dbReference>
<accession>A0A9P0HGU6</accession>
<keyword evidence="14" id="KW-1185">Reference proteome</keyword>
<keyword evidence="10" id="KW-0539">Nucleus</keyword>
<dbReference type="GO" id="GO:0006303">
    <property type="term" value="P:double-strand break repair via nonhomologous end joining"/>
    <property type="evidence" value="ECO:0007669"/>
    <property type="project" value="InterPro"/>
</dbReference>
<dbReference type="CDD" id="cd00594">
    <property type="entry name" value="KU"/>
    <property type="match status" value="1"/>
</dbReference>
<keyword evidence="2" id="KW-0547">Nucleotide-binding</keyword>
<evidence type="ECO:0000256" key="7">
    <source>
        <dbReference type="ARBA" id="ARBA00023125"/>
    </source>
</evidence>
<evidence type="ECO:0000256" key="8">
    <source>
        <dbReference type="ARBA" id="ARBA00023172"/>
    </source>
</evidence>
<keyword evidence="3" id="KW-0227">DNA damage</keyword>
<dbReference type="OrthoDB" id="3249161at2759"/>
<proteinExistence type="predicted"/>
<evidence type="ECO:0000256" key="2">
    <source>
        <dbReference type="ARBA" id="ARBA00022741"/>
    </source>
</evidence>
<evidence type="ECO:0000259" key="12">
    <source>
        <dbReference type="PROSITE" id="PS50234"/>
    </source>
</evidence>
<keyword evidence="4" id="KW-0378">Hydrolase</keyword>
<evidence type="ECO:0000256" key="5">
    <source>
        <dbReference type="ARBA" id="ARBA00022806"/>
    </source>
</evidence>
<name>A0A9P0HGU6_NEZVI</name>
<sequence>MDLINVDSDEEQDEPWEQSYSGKNGYVFLIDARKAMFHGEKSHFSQSFECCFEAMLKIAREQRYDMVSFVLFGTSKSEGKFAPPNVVLLRSLQTPSVSYISKIKEMIVGNFVEVETYGQATQVSLSKAINYCKSLLIHCKTRLYNKSIVLFTNDDDPCKGDDDGAHAARKMAEEICQHKIDLDVVGLGEFESSKFYKELVLTSKGELLKNWDGIDPVKKIDDVQKEIGCISKKFNRHFGTFYLGGEAKFKIMLYKLYHEPQKLMWTSKVNEKTEDEEKPIEEGVIKEEDDESGLKRDTQQIKQEEDEGTFNRVTQQENSERSSNKKSKSCPLIAGRYITMTKAELKWYEPKVSKGLTLIGFRRISLIPAHLVEGESCFVLPDTRDKASTELFAVLHESCLQKNVAALCWYALTKSATPSPVILFPVESSEYAKGKKHPSGFHATKIPFSDMINDCSESSGFSEIDASESQKEAADGIVKKTTINWSPDTFNDVEYKTRIAMIEAIAMEYPEAPSIADNTDIDLTDIADHLGELNEKFVDCSHLPPEVLGKRGSNKENGKETSTKEPKIIDSVSLIALIKAGKAEELTVAQLKELLKGEGIKSLSAMTKPRLIAIAKSRFSSNN</sequence>
<evidence type="ECO:0000256" key="6">
    <source>
        <dbReference type="ARBA" id="ARBA00022840"/>
    </source>
</evidence>
<dbReference type="GO" id="GO:0042162">
    <property type="term" value="F:telomeric DNA binding"/>
    <property type="evidence" value="ECO:0007669"/>
    <property type="project" value="InterPro"/>
</dbReference>
<feature type="compositionally biased region" description="Basic and acidic residues" evidence="11">
    <location>
        <begin position="280"/>
        <end position="303"/>
    </location>
</feature>
<dbReference type="AlphaFoldDB" id="A0A9P0HGU6"/>
<dbReference type="PIRSF" id="PIRSF003033">
    <property type="entry name" value="Ku70"/>
    <property type="match status" value="1"/>
</dbReference>
<feature type="domain" description="VWFA" evidence="12">
    <location>
        <begin position="25"/>
        <end position="227"/>
    </location>
</feature>
<organism evidence="13 14">
    <name type="scientific">Nezara viridula</name>
    <name type="common">Southern green stink bug</name>
    <name type="synonym">Cimex viridulus</name>
    <dbReference type="NCBI Taxonomy" id="85310"/>
    <lineage>
        <taxon>Eukaryota</taxon>
        <taxon>Metazoa</taxon>
        <taxon>Ecdysozoa</taxon>
        <taxon>Arthropoda</taxon>
        <taxon>Hexapoda</taxon>
        <taxon>Insecta</taxon>
        <taxon>Pterygota</taxon>
        <taxon>Neoptera</taxon>
        <taxon>Paraneoptera</taxon>
        <taxon>Hemiptera</taxon>
        <taxon>Heteroptera</taxon>
        <taxon>Panheteroptera</taxon>
        <taxon>Pentatomomorpha</taxon>
        <taxon>Pentatomoidea</taxon>
        <taxon>Pentatomidae</taxon>
        <taxon>Pentatominae</taxon>
        <taxon>Nezara</taxon>
    </lineage>
</organism>
<dbReference type="InterPro" id="IPR002035">
    <property type="entry name" value="VWF_A"/>
</dbReference>
<dbReference type="SUPFAM" id="SSF100939">
    <property type="entry name" value="SPOC domain-like"/>
    <property type="match status" value="1"/>
</dbReference>
<keyword evidence="5" id="KW-0347">Helicase</keyword>
<dbReference type="GO" id="GO:0006310">
    <property type="term" value="P:DNA recombination"/>
    <property type="evidence" value="ECO:0007669"/>
    <property type="project" value="UniProtKB-KW"/>
</dbReference>
<dbReference type="InterPro" id="IPR016194">
    <property type="entry name" value="SPOC-like_C_dom_sf"/>
</dbReference>